<evidence type="ECO:0000313" key="10">
    <source>
        <dbReference type="EMBL" id="OGM08583.1"/>
    </source>
</evidence>
<dbReference type="Gene3D" id="3.40.605.10">
    <property type="entry name" value="Aldehyde Dehydrogenase, Chain A, domain 1"/>
    <property type="match status" value="1"/>
</dbReference>
<dbReference type="InterPro" id="IPR016162">
    <property type="entry name" value="Ald_DH_N"/>
</dbReference>
<dbReference type="GO" id="GO:0009898">
    <property type="term" value="C:cytoplasmic side of plasma membrane"/>
    <property type="evidence" value="ECO:0007669"/>
    <property type="project" value="TreeGrafter"/>
</dbReference>
<evidence type="ECO:0000259" key="9">
    <source>
        <dbReference type="Pfam" id="PF00171"/>
    </source>
</evidence>
<dbReference type="Gene3D" id="3.40.309.10">
    <property type="entry name" value="Aldehyde Dehydrogenase, Chain A, domain 2"/>
    <property type="match status" value="1"/>
</dbReference>
<protein>
    <recommendedName>
        <fullName evidence="7">L-glutamate gamma-semialdehyde dehydrogenase</fullName>
        <ecNumber evidence="3">1.2.1.88</ecNumber>
    </recommendedName>
    <alternativeName>
        <fullName evidence="7">L-glutamate gamma-semialdehyde dehydrogenase</fullName>
    </alternativeName>
</protein>
<comment type="catalytic activity">
    <reaction evidence="8">
        <text>L-glutamate 5-semialdehyde + NAD(+) + H2O = L-glutamate + NADH + 2 H(+)</text>
        <dbReference type="Rhea" id="RHEA:30235"/>
        <dbReference type="ChEBI" id="CHEBI:15377"/>
        <dbReference type="ChEBI" id="CHEBI:15378"/>
        <dbReference type="ChEBI" id="CHEBI:29985"/>
        <dbReference type="ChEBI" id="CHEBI:57540"/>
        <dbReference type="ChEBI" id="CHEBI:57945"/>
        <dbReference type="ChEBI" id="CHEBI:58066"/>
        <dbReference type="EC" id="1.2.1.88"/>
    </reaction>
</comment>
<dbReference type="InterPro" id="IPR016160">
    <property type="entry name" value="Ald_DH_CS_CYS"/>
</dbReference>
<dbReference type="InterPro" id="IPR016161">
    <property type="entry name" value="Ald_DH/histidinol_DH"/>
</dbReference>
<dbReference type="UniPathway" id="UPA00261">
    <property type="reaction ID" value="UER00374"/>
</dbReference>
<dbReference type="NCBIfam" id="TIGR01236">
    <property type="entry name" value="D1pyr5carbox1"/>
    <property type="match status" value="1"/>
</dbReference>
<dbReference type="GO" id="GO:0004657">
    <property type="term" value="F:proline dehydrogenase activity"/>
    <property type="evidence" value="ECO:0007669"/>
    <property type="project" value="UniProtKB-ARBA"/>
</dbReference>
<keyword evidence="5" id="KW-0520">NAD</keyword>
<dbReference type="EC" id="1.2.1.88" evidence="3"/>
<organism evidence="10 11">
    <name type="scientific">Candidatus Wallbacteria bacterium GWC2_49_35</name>
    <dbReference type="NCBI Taxonomy" id="1817813"/>
    <lineage>
        <taxon>Bacteria</taxon>
        <taxon>Candidatus Walliibacteriota</taxon>
    </lineage>
</organism>
<evidence type="ECO:0000256" key="7">
    <source>
        <dbReference type="ARBA" id="ARBA00032259"/>
    </source>
</evidence>
<evidence type="ECO:0000256" key="5">
    <source>
        <dbReference type="ARBA" id="ARBA00023027"/>
    </source>
</evidence>
<dbReference type="PANTHER" id="PTHR42862:SF1">
    <property type="entry name" value="DELTA-1-PYRROLINE-5-CARBOXYLATE DEHYDROGENASE 2, ISOFORM A-RELATED"/>
    <property type="match status" value="1"/>
</dbReference>
<dbReference type="InterPro" id="IPR015590">
    <property type="entry name" value="Aldehyde_DH_dom"/>
</dbReference>
<dbReference type="SUPFAM" id="SSF53720">
    <property type="entry name" value="ALDH-like"/>
    <property type="match status" value="1"/>
</dbReference>
<dbReference type="InterPro" id="IPR005931">
    <property type="entry name" value="P5CDH/ALDH4A1"/>
</dbReference>
<dbReference type="FunFam" id="3.40.605.10:FF:000006">
    <property type="entry name" value="1-pyrroline-5-carboxylate dehydrogenase"/>
    <property type="match status" value="1"/>
</dbReference>
<dbReference type="STRING" id="1817813.A2008_08285"/>
<dbReference type="GO" id="GO:0010133">
    <property type="term" value="P:L-proline catabolic process to L-glutamate"/>
    <property type="evidence" value="ECO:0007669"/>
    <property type="project" value="UniProtKB-UniPathway"/>
</dbReference>
<comment type="pathway">
    <text evidence="1">Amino-acid degradation; L-proline degradation into L-glutamate; L-glutamate from L-proline: step 2/2.</text>
</comment>
<name>A0A1F7X108_9BACT</name>
<evidence type="ECO:0000313" key="11">
    <source>
        <dbReference type="Proteomes" id="UP000178735"/>
    </source>
</evidence>
<dbReference type="AlphaFoldDB" id="A0A1F7X108"/>
<comment type="caution">
    <text evidence="10">The sequence shown here is derived from an EMBL/GenBank/DDBJ whole genome shotgun (WGS) entry which is preliminary data.</text>
</comment>
<feature type="domain" description="Aldehyde dehydrogenase" evidence="9">
    <location>
        <begin position="61"/>
        <end position="512"/>
    </location>
</feature>
<dbReference type="PROSITE" id="PS00070">
    <property type="entry name" value="ALDEHYDE_DEHYDR_CYS"/>
    <property type="match status" value="1"/>
</dbReference>
<dbReference type="InterPro" id="IPR050485">
    <property type="entry name" value="Proline_metab_enzyme"/>
</dbReference>
<evidence type="ECO:0000256" key="4">
    <source>
        <dbReference type="ARBA" id="ARBA00023002"/>
    </source>
</evidence>
<evidence type="ECO:0000256" key="6">
    <source>
        <dbReference type="ARBA" id="ARBA00023062"/>
    </source>
</evidence>
<dbReference type="FunFam" id="3.40.309.10:FF:000005">
    <property type="entry name" value="1-pyrroline-5-carboxylate dehydrogenase 1"/>
    <property type="match status" value="1"/>
</dbReference>
<gene>
    <name evidence="10" type="ORF">A2008_08285</name>
</gene>
<evidence type="ECO:0000256" key="8">
    <source>
        <dbReference type="ARBA" id="ARBA00048142"/>
    </source>
</evidence>
<dbReference type="PANTHER" id="PTHR42862">
    <property type="entry name" value="DELTA-1-PYRROLINE-5-CARBOXYLATE DEHYDROGENASE 1, ISOFORM A-RELATED"/>
    <property type="match status" value="1"/>
</dbReference>
<accession>A0A1F7X108</accession>
<reference evidence="10 11" key="1">
    <citation type="journal article" date="2016" name="Nat. Commun.">
        <title>Thousands of microbial genomes shed light on interconnected biogeochemical processes in an aquifer system.</title>
        <authorList>
            <person name="Anantharaman K."/>
            <person name="Brown C.T."/>
            <person name="Hug L.A."/>
            <person name="Sharon I."/>
            <person name="Castelle C.J."/>
            <person name="Probst A.J."/>
            <person name="Thomas B.C."/>
            <person name="Singh A."/>
            <person name="Wilkins M.J."/>
            <person name="Karaoz U."/>
            <person name="Brodie E.L."/>
            <person name="Williams K.H."/>
            <person name="Hubbard S.S."/>
            <person name="Banfield J.F."/>
        </authorList>
    </citation>
    <scope>NUCLEOTIDE SEQUENCE [LARGE SCALE GENOMIC DNA]</scope>
</reference>
<evidence type="ECO:0000256" key="1">
    <source>
        <dbReference type="ARBA" id="ARBA00004786"/>
    </source>
</evidence>
<dbReference type="Proteomes" id="UP000178735">
    <property type="component" value="Unassembled WGS sequence"/>
</dbReference>
<dbReference type="CDD" id="cd07123">
    <property type="entry name" value="ALDH_F4-17_P5CDH"/>
    <property type="match status" value="1"/>
</dbReference>
<sequence>MFGLFEIVKPVNEPIFDYSKGSRAAGELKKRIAELGSQEIEIPLLIGGKEVRTGNFGYCSSPHNHSKRLARFHKAGEKEVAAAIDAAMKAKKTWDTFTYSERASIFMRAAEMLSTSWRATINAATMLGQSKNVYQAEIDAACESIDFFNFNAYNMTLLYKNQLGSDKGVWNYTEYRPLDGFVFAVTPFNFTAIASNLISAPAVMGNTVVWKPAVTGIYSAYFIMKLLQKAGLPDGVLNMIPGSGALIGPMVMRNENMAGIHFTGSTGVFNDMWKTVAANIDSYKCYPRLVGETGGKDFIFAHPSAEVKSLCAALIRGSFEYQGQKCSAASRAYIAESVWKNLKDMLISEVKQIKMGDVEDFSVFMGAVIDKSSFENIKSYIDHAKNSPDAEIIAGGGCEMSKGYFVEPTLILTTDPKYKSMQEEIFGPVLTIYVYKDEDFEKTLELCDETSPYALTGAIFAEDRLAVKTAFDRLRYSAGNFYINDKCTGAVVGQQPFGGARKSGTNDKAGSYLNLVRWTSARTVKENFCPAVDFRYDYMNTWR</sequence>
<dbReference type="EMBL" id="MGFH01000008">
    <property type="protein sequence ID" value="OGM08583.1"/>
    <property type="molecule type" value="Genomic_DNA"/>
</dbReference>
<keyword evidence="4" id="KW-0560">Oxidoreductase</keyword>
<dbReference type="InterPro" id="IPR016163">
    <property type="entry name" value="Ald_DH_C"/>
</dbReference>
<evidence type="ECO:0000256" key="2">
    <source>
        <dbReference type="ARBA" id="ARBA00009986"/>
    </source>
</evidence>
<evidence type="ECO:0000256" key="3">
    <source>
        <dbReference type="ARBA" id="ARBA00012884"/>
    </source>
</evidence>
<comment type="similarity">
    <text evidence="2">Belongs to the aldehyde dehydrogenase family.</text>
</comment>
<dbReference type="Pfam" id="PF00171">
    <property type="entry name" value="Aldedh"/>
    <property type="match status" value="1"/>
</dbReference>
<proteinExistence type="inferred from homology"/>
<dbReference type="GO" id="GO:0003842">
    <property type="term" value="F:L-glutamate gamma-semialdehyde dehydrogenase activity"/>
    <property type="evidence" value="ECO:0007669"/>
    <property type="project" value="UniProtKB-EC"/>
</dbReference>
<keyword evidence="6" id="KW-0642">Proline metabolism</keyword>